<dbReference type="Proteomes" id="UP001159428">
    <property type="component" value="Unassembled WGS sequence"/>
</dbReference>
<dbReference type="AlphaFoldDB" id="A0AAU9X027"/>
<evidence type="ECO:0000256" key="2">
    <source>
        <dbReference type="SAM" id="SignalP"/>
    </source>
</evidence>
<evidence type="ECO:0000256" key="1">
    <source>
        <dbReference type="SAM" id="MobiDB-lite"/>
    </source>
</evidence>
<feature type="compositionally biased region" description="Basic residues" evidence="1">
    <location>
        <begin position="103"/>
        <end position="113"/>
    </location>
</feature>
<sequence>MRVIRFAAVFLFIASQSYIHSVVSVGLFEPRRDNALLSKRFLPQAEQKKPDKRTPLFDPQAENPEPGKALNTKRLASQAEAEKPEKEALLDNLFDPQAEKPKEKKKKKMGLRSHRLTARSEHAYADKMPPPENMLDSQVHQDQDACMWRCQEWCRQRCQSSDNEECLDGCLNVRGHRWRRCINRCKRGDMDRPGGDNEEEEEEEEEEEYMSMDMGY</sequence>
<feature type="region of interest" description="Disordered" evidence="1">
    <location>
        <begin position="41"/>
        <end position="113"/>
    </location>
</feature>
<evidence type="ECO:0000313" key="3">
    <source>
        <dbReference type="EMBL" id="CAH3132024.1"/>
    </source>
</evidence>
<keyword evidence="2" id="KW-0732">Signal</keyword>
<accession>A0AAU9X027</accession>
<feature type="region of interest" description="Disordered" evidence="1">
    <location>
        <begin position="187"/>
        <end position="216"/>
    </location>
</feature>
<keyword evidence="4" id="KW-1185">Reference proteome</keyword>
<gene>
    <name evidence="3" type="ORF">PMEA_00014947</name>
</gene>
<feature type="compositionally biased region" description="Acidic residues" evidence="1">
    <location>
        <begin position="196"/>
        <end position="210"/>
    </location>
</feature>
<evidence type="ECO:0000313" key="4">
    <source>
        <dbReference type="Proteomes" id="UP001159428"/>
    </source>
</evidence>
<feature type="compositionally biased region" description="Basic and acidic residues" evidence="1">
    <location>
        <begin position="46"/>
        <end position="55"/>
    </location>
</feature>
<organism evidence="3 4">
    <name type="scientific">Pocillopora meandrina</name>
    <dbReference type="NCBI Taxonomy" id="46732"/>
    <lineage>
        <taxon>Eukaryota</taxon>
        <taxon>Metazoa</taxon>
        <taxon>Cnidaria</taxon>
        <taxon>Anthozoa</taxon>
        <taxon>Hexacorallia</taxon>
        <taxon>Scleractinia</taxon>
        <taxon>Astrocoeniina</taxon>
        <taxon>Pocilloporidae</taxon>
        <taxon>Pocillopora</taxon>
    </lineage>
</organism>
<feature type="signal peptide" evidence="2">
    <location>
        <begin position="1"/>
        <end position="19"/>
    </location>
</feature>
<reference evidence="3 4" key="1">
    <citation type="submission" date="2022-05" db="EMBL/GenBank/DDBJ databases">
        <authorList>
            <consortium name="Genoscope - CEA"/>
            <person name="William W."/>
        </authorList>
    </citation>
    <scope>NUCLEOTIDE SEQUENCE [LARGE SCALE GENOMIC DNA]</scope>
</reference>
<protein>
    <submittedName>
        <fullName evidence="3">Uncharacterized protein</fullName>
    </submittedName>
</protein>
<feature type="compositionally biased region" description="Basic and acidic residues" evidence="1">
    <location>
        <begin position="80"/>
        <end position="89"/>
    </location>
</feature>
<proteinExistence type="predicted"/>
<feature type="chain" id="PRO_5043908586" evidence="2">
    <location>
        <begin position="20"/>
        <end position="216"/>
    </location>
</feature>
<name>A0AAU9X027_9CNID</name>
<comment type="caution">
    <text evidence="3">The sequence shown here is derived from an EMBL/GenBank/DDBJ whole genome shotgun (WGS) entry which is preliminary data.</text>
</comment>
<dbReference type="EMBL" id="CALNXJ010000026">
    <property type="protein sequence ID" value="CAH3132024.1"/>
    <property type="molecule type" value="Genomic_DNA"/>
</dbReference>